<sequence>MWLLELLAVFGYTKAAYGYLWVVKTTENPLCIDNDNRCAIFKDRLCHATAHAYVIATCAKTCNKCDEYIATLKSKTITTHLPLLNAQSTSSVTTPNPSTTRHAKCNICGNIDSLIPCSTDEVFRNITSVCQTGQDFCMTDILTDNFGKEHIFKRCVTEQTCHSKWTNNSARLDYCRQYGIVNNPNVHECHFCCHGDSCNSNIKPPTLSLVKPHIASLFVGK</sequence>
<feature type="signal peptide" evidence="2">
    <location>
        <begin position="1"/>
        <end position="18"/>
    </location>
</feature>
<keyword evidence="5" id="KW-1185">Reference proteome</keyword>
<accession>A0A6J8AY89</accession>
<gene>
    <name evidence="4" type="ORF">MCOR_12590</name>
</gene>
<proteinExistence type="predicted"/>
<protein>
    <recommendedName>
        <fullName evidence="3">ShKT domain-containing protein</fullName>
    </recommendedName>
</protein>
<dbReference type="InterPro" id="IPR003582">
    <property type="entry name" value="ShKT_dom"/>
</dbReference>
<dbReference type="Proteomes" id="UP000507470">
    <property type="component" value="Unassembled WGS sequence"/>
</dbReference>
<evidence type="ECO:0000256" key="2">
    <source>
        <dbReference type="SAM" id="SignalP"/>
    </source>
</evidence>
<keyword evidence="2" id="KW-0732">Signal</keyword>
<dbReference type="EMBL" id="CACVKT020002154">
    <property type="protein sequence ID" value="CAC5375648.1"/>
    <property type="molecule type" value="Genomic_DNA"/>
</dbReference>
<comment type="caution">
    <text evidence="1">Lacks conserved residue(s) required for the propagation of feature annotation.</text>
</comment>
<reference evidence="4 5" key="1">
    <citation type="submission" date="2020-06" db="EMBL/GenBank/DDBJ databases">
        <authorList>
            <person name="Li R."/>
            <person name="Bekaert M."/>
        </authorList>
    </citation>
    <scope>NUCLEOTIDE SEQUENCE [LARGE SCALE GENOMIC DNA]</scope>
    <source>
        <strain evidence="5">wild</strain>
    </source>
</reference>
<dbReference type="CDD" id="cd00117">
    <property type="entry name" value="TFP"/>
    <property type="match status" value="1"/>
</dbReference>
<evidence type="ECO:0000313" key="5">
    <source>
        <dbReference type="Proteomes" id="UP000507470"/>
    </source>
</evidence>
<feature type="chain" id="PRO_5026976988" description="ShKT domain-containing protein" evidence="2">
    <location>
        <begin position="19"/>
        <end position="221"/>
    </location>
</feature>
<feature type="disulfide bond" evidence="1">
    <location>
        <begin position="31"/>
        <end position="65"/>
    </location>
</feature>
<organism evidence="4 5">
    <name type="scientific">Mytilus coruscus</name>
    <name type="common">Sea mussel</name>
    <dbReference type="NCBI Taxonomy" id="42192"/>
    <lineage>
        <taxon>Eukaryota</taxon>
        <taxon>Metazoa</taxon>
        <taxon>Spiralia</taxon>
        <taxon>Lophotrochozoa</taxon>
        <taxon>Mollusca</taxon>
        <taxon>Bivalvia</taxon>
        <taxon>Autobranchia</taxon>
        <taxon>Pteriomorphia</taxon>
        <taxon>Mytilida</taxon>
        <taxon>Mytiloidea</taxon>
        <taxon>Mytilidae</taxon>
        <taxon>Mytilinae</taxon>
        <taxon>Mytilus</taxon>
    </lineage>
</organism>
<keyword evidence="1" id="KW-1015">Disulfide bond</keyword>
<feature type="domain" description="ShKT" evidence="3">
    <location>
        <begin position="31"/>
        <end position="65"/>
    </location>
</feature>
<name>A0A6J8AY89_MYTCO</name>
<dbReference type="AlphaFoldDB" id="A0A6J8AY89"/>
<evidence type="ECO:0000256" key="1">
    <source>
        <dbReference type="PROSITE-ProRule" id="PRU01005"/>
    </source>
</evidence>
<evidence type="ECO:0000259" key="3">
    <source>
        <dbReference type="PROSITE" id="PS51670"/>
    </source>
</evidence>
<dbReference type="OrthoDB" id="6145273at2759"/>
<dbReference type="PROSITE" id="PS51670">
    <property type="entry name" value="SHKT"/>
    <property type="match status" value="1"/>
</dbReference>
<evidence type="ECO:0000313" key="4">
    <source>
        <dbReference type="EMBL" id="CAC5375648.1"/>
    </source>
</evidence>